<feature type="coiled-coil region" evidence="1">
    <location>
        <begin position="189"/>
        <end position="230"/>
    </location>
</feature>
<proteinExistence type="predicted"/>
<dbReference type="EMBL" id="BOPL01000006">
    <property type="protein sequence ID" value="GIK03932.1"/>
    <property type="molecule type" value="Genomic_DNA"/>
</dbReference>
<sequence length="326" mass="38063">MTMSNQPIFSGRPGEDVDLYIDQCRYMWAGMQMDAEEKKEAIATTLFVGLRDAALRFGRTLPKAKMLLWPTKKQKHEEEIRRDERARITRVIEEMGHDVSALPERFQRGLGVPKLRSNLTRAQKLRVEELDGKWAAAKQEREAAHQRRKEAKAAWEEAERAWVEAEKRVKAVSAEKLRSNLTRAQKLRVEQLDGEWEAAKQERDEANQKRKAVKEALESAQKAFDEAHKAWQDADDAVKLRLKPTRAQWLQEETKMRQTETNRKEYLQELRSQHWVVSDQPAGEDEALGQALWKTELLQDLEELKVIKDQHLERKRELEAKIHGFP</sequence>
<accession>A0A9P3C1K5</accession>
<reference evidence="2 3" key="1">
    <citation type="submission" date="2021-02" db="EMBL/GenBank/DDBJ databases">
        <title>Pan-genome distribution and transcriptional activeness of fungal secondary metabolism genes in Aspergillus section Fumigati.</title>
        <authorList>
            <person name="Takahashi H."/>
            <person name="Umemura M."/>
            <person name="Ninomiya A."/>
            <person name="Kusuya Y."/>
            <person name="Urayama S."/>
            <person name="Shimizu M."/>
            <person name="Watanabe A."/>
            <person name="Kamei K."/>
            <person name="Yaguchi T."/>
            <person name="Hagiwara D."/>
        </authorList>
    </citation>
    <scope>NUCLEOTIDE SEQUENCE [LARGE SCALE GENOMIC DNA]</scope>
    <source>
        <strain evidence="2 3">IFM 47045</strain>
    </source>
</reference>
<protein>
    <submittedName>
        <fullName evidence="2">Uncharacterized protein</fullName>
    </submittedName>
</protein>
<dbReference type="Proteomes" id="UP000710440">
    <property type="component" value="Unassembled WGS sequence"/>
</dbReference>
<gene>
    <name evidence="2" type="ORF">Aspvir_008007</name>
</gene>
<evidence type="ECO:0000313" key="2">
    <source>
        <dbReference type="EMBL" id="GIK03932.1"/>
    </source>
</evidence>
<dbReference type="GeneID" id="66935989"/>
<dbReference type="OrthoDB" id="10504350at2759"/>
<feature type="coiled-coil region" evidence="1">
    <location>
        <begin position="294"/>
        <end position="321"/>
    </location>
</feature>
<keyword evidence="1" id="KW-0175">Coiled coil</keyword>
<keyword evidence="3" id="KW-1185">Reference proteome</keyword>
<name>A0A9P3C1K5_ASPVI</name>
<organism evidence="2 3">
    <name type="scientific">Aspergillus viridinutans</name>
    <dbReference type="NCBI Taxonomy" id="75553"/>
    <lineage>
        <taxon>Eukaryota</taxon>
        <taxon>Fungi</taxon>
        <taxon>Dikarya</taxon>
        <taxon>Ascomycota</taxon>
        <taxon>Pezizomycotina</taxon>
        <taxon>Eurotiomycetes</taxon>
        <taxon>Eurotiomycetidae</taxon>
        <taxon>Eurotiales</taxon>
        <taxon>Aspergillaceae</taxon>
        <taxon>Aspergillus</taxon>
        <taxon>Aspergillus subgen. Fumigati</taxon>
    </lineage>
</organism>
<evidence type="ECO:0000256" key="1">
    <source>
        <dbReference type="SAM" id="Coils"/>
    </source>
</evidence>
<dbReference type="AlphaFoldDB" id="A0A9P3C1K5"/>
<comment type="caution">
    <text evidence="2">The sequence shown here is derived from an EMBL/GenBank/DDBJ whole genome shotgun (WGS) entry which is preliminary data.</text>
</comment>
<dbReference type="RefSeq" id="XP_043127118.1">
    <property type="nucleotide sequence ID" value="XM_043271183.1"/>
</dbReference>
<evidence type="ECO:0000313" key="3">
    <source>
        <dbReference type="Proteomes" id="UP000710440"/>
    </source>
</evidence>